<dbReference type="Pfam" id="PF13456">
    <property type="entry name" value="RVT_3"/>
    <property type="match status" value="1"/>
</dbReference>
<reference evidence="5" key="1">
    <citation type="journal article" date="2019" name="Gigascience">
        <title>De novo genome assembly of the endangered Acer yangbiense, a plant species with extremely small populations endemic to Yunnan Province, China.</title>
        <authorList>
            <person name="Yang J."/>
            <person name="Wariss H.M."/>
            <person name="Tao L."/>
            <person name="Zhang R."/>
            <person name="Yun Q."/>
            <person name="Hollingsworth P."/>
            <person name="Dao Z."/>
            <person name="Luo G."/>
            <person name="Guo H."/>
            <person name="Ma Y."/>
            <person name="Sun W."/>
        </authorList>
    </citation>
    <scope>NUCLEOTIDE SEQUENCE [LARGE SCALE GENOMIC DNA]</scope>
    <source>
        <strain evidence="5">cv. Malutang</strain>
    </source>
</reference>
<accession>A0A5C7HN25</accession>
<dbReference type="Pfam" id="PF14111">
    <property type="entry name" value="DUF4283"/>
    <property type="match status" value="1"/>
</dbReference>
<evidence type="ECO:0000313" key="5">
    <source>
        <dbReference type="Proteomes" id="UP000323000"/>
    </source>
</evidence>
<evidence type="ECO:0008006" key="6">
    <source>
        <dbReference type="Google" id="ProtNLM"/>
    </source>
</evidence>
<feature type="coiled-coil region" evidence="1">
    <location>
        <begin position="322"/>
        <end position="356"/>
    </location>
</feature>
<feature type="domain" description="RNase H type-1" evidence="2">
    <location>
        <begin position="415"/>
        <end position="493"/>
    </location>
</feature>
<dbReference type="CDD" id="cd06222">
    <property type="entry name" value="RNase_H_like"/>
    <property type="match status" value="1"/>
</dbReference>
<proteinExistence type="predicted"/>
<dbReference type="InterPro" id="IPR025558">
    <property type="entry name" value="DUF4283"/>
</dbReference>
<gene>
    <name evidence="4" type="ORF">EZV62_015535</name>
</gene>
<dbReference type="PANTHER" id="PTHR31286">
    <property type="entry name" value="GLYCINE-RICH CELL WALL STRUCTURAL PROTEIN 1.8-LIKE"/>
    <property type="match status" value="1"/>
</dbReference>
<evidence type="ECO:0000259" key="2">
    <source>
        <dbReference type="Pfam" id="PF13456"/>
    </source>
</evidence>
<name>A0A5C7HN25_9ROSI</name>
<evidence type="ECO:0000313" key="4">
    <source>
        <dbReference type="EMBL" id="TXG57706.1"/>
    </source>
</evidence>
<organism evidence="4 5">
    <name type="scientific">Acer yangbiense</name>
    <dbReference type="NCBI Taxonomy" id="1000413"/>
    <lineage>
        <taxon>Eukaryota</taxon>
        <taxon>Viridiplantae</taxon>
        <taxon>Streptophyta</taxon>
        <taxon>Embryophyta</taxon>
        <taxon>Tracheophyta</taxon>
        <taxon>Spermatophyta</taxon>
        <taxon>Magnoliopsida</taxon>
        <taxon>eudicotyledons</taxon>
        <taxon>Gunneridae</taxon>
        <taxon>Pentapetalae</taxon>
        <taxon>rosids</taxon>
        <taxon>malvids</taxon>
        <taxon>Sapindales</taxon>
        <taxon>Sapindaceae</taxon>
        <taxon>Hippocastanoideae</taxon>
        <taxon>Acereae</taxon>
        <taxon>Acer</taxon>
    </lineage>
</organism>
<comment type="caution">
    <text evidence="4">The sequence shown here is derived from an EMBL/GenBank/DDBJ whole genome shotgun (WGS) entry which is preliminary data.</text>
</comment>
<dbReference type="GO" id="GO:0004523">
    <property type="term" value="F:RNA-DNA hybrid ribonuclease activity"/>
    <property type="evidence" value="ECO:0007669"/>
    <property type="project" value="InterPro"/>
</dbReference>
<dbReference type="InterPro" id="IPR002156">
    <property type="entry name" value="RNaseH_domain"/>
</dbReference>
<dbReference type="OrthoDB" id="1750606at2759"/>
<evidence type="ECO:0000259" key="3">
    <source>
        <dbReference type="Pfam" id="PF14111"/>
    </source>
</evidence>
<dbReference type="InterPro" id="IPR044730">
    <property type="entry name" value="RNase_H-like_dom_plant"/>
</dbReference>
<dbReference type="GO" id="GO:0003676">
    <property type="term" value="F:nucleic acid binding"/>
    <property type="evidence" value="ECO:0007669"/>
    <property type="project" value="InterPro"/>
</dbReference>
<dbReference type="InterPro" id="IPR012337">
    <property type="entry name" value="RNaseH-like_sf"/>
</dbReference>
<keyword evidence="1" id="KW-0175">Coiled coil</keyword>
<evidence type="ECO:0000256" key="1">
    <source>
        <dbReference type="SAM" id="Coils"/>
    </source>
</evidence>
<sequence length="603" mass="67126">MNVEDIARLCGGFSIREKERPVRQLDSLLKDEGEQRLALCLVGKVLATKLVNRNVFIDVMNKIWRVEGGVEIEQVKSNIFKFGFKTLKDRQRILKGGLWSFDRAIIVFEIPTGEREVEGMNFNSVDFWVRIHNLPLLCMTKEIEKFLGNMIGVVKEIDFETTSDGSGWFLRVRVTVQANEPLQQCIRVDLLGTGKSGEITEGGVTKKGMVVPTSIREAVGTLRKIREERTKWGCDNEGGKVLGEEGIIGNGMDAVNTEWTSMEMIGEVGGLNTIGSDGSTQKEVGAVGESRRERWEKVGLVSQWIKPKWERLKGVGQAGKGDRRAENLGEKLEKEADNLKSKIQEGKNDVAEIRTSDEYGVAYKDTVAAEPENARRVTPKREFRNSNPEVRRDVASDSIRRGRWIPPDIDEYKANCDAVLDQGKGTVGIGMIIRNSDGNVLVGGSIIFAGTFSIKIAKLMAILRCIQFGNDCGLRLKKIESDEATVVKWIKEGLNLESEYGTVSSTSKATTQNPSVLEVPYMTARVSHFEFSYSFPVVHGRKFVYLHFCSNSYNGLDVANVVFSVTAYNKLNATDDGFCFSLGSYSLLKNFSTVQTTKALNYA</sequence>
<dbReference type="SUPFAM" id="SSF53098">
    <property type="entry name" value="Ribonuclease H-like"/>
    <property type="match status" value="1"/>
</dbReference>
<dbReference type="EMBL" id="VAHF01000007">
    <property type="protein sequence ID" value="TXG57706.1"/>
    <property type="molecule type" value="Genomic_DNA"/>
</dbReference>
<dbReference type="Gene3D" id="2.60.120.430">
    <property type="entry name" value="Galactose-binding lectin"/>
    <property type="match status" value="1"/>
</dbReference>
<dbReference type="Proteomes" id="UP000323000">
    <property type="component" value="Chromosome 7"/>
</dbReference>
<keyword evidence="5" id="KW-1185">Reference proteome</keyword>
<dbReference type="PANTHER" id="PTHR31286:SF167">
    <property type="entry name" value="OS09G0268800 PROTEIN"/>
    <property type="match status" value="1"/>
</dbReference>
<dbReference type="AlphaFoldDB" id="A0A5C7HN25"/>
<feature type="domain" description="DUF4283" evidence="3">
    <location>
        <begin position="34"/>
        <end position="107"/>
    </location>
</feature>
<dbReference type="InterPro" id="IPR040256">
    <property type="entry name" value="At4g02000-like"/>
</dbReference>
<protein>
    <recommendedName>
        <fullName evidence="6">DUF4283 domain-containing protein</fullName>
    </recommendedName>
</protein>